<sequence>MDALVDTAPAASVAALWLDALQQLLHAPCAYQWFPAAIRAGLLQTMTRFSLRFPVGLDKNFRYLLKKLLPHGIVYYHVVAAIAETLEELTEFCHREEFEALEIFDDWLRFLHIAERRVKLRRELDGAATLEAYDNAKCGDLKTRSQS</sequence>
<dbReference type="EMBL" id="JACAZH010000007">
    <property type="protein sequence ID" value="KAF7364482.1"/>
    <property type="molecule type" value="Genomic_DNA"/>
</dbReference>
<dbReference type="OrthoDB" id="10636255at2759"/>
<dbReference type="Proteomes" id="UP000623467">
    <property type="component" value="Unassembled WGS sequence"/>
</dbReference>
<protein>
    <submittedName>
        <fullName evidence="1">Uncharacterized protein</fullName>
    </submittedName>
</protein>
<comment type="caution">
    <text evidence="1">The sequence shown here is derived from an EMBL/GenBank/DDBJ whole genome shotgun (WGS) entry which is preliminary data.</text>
</comment>
<gene>
    <name evidence="1" type="ORF">MSAN_01109700</name>
</gene>
<dbReference type="AlphaFoldDB" id="A0A8H7D9G8"/>
<organism evidence="1 2">
    <name type="scientific">Mycena sanguinolenta</name>
    <dbReference type="NCBI Taxonomy" id="230812"/>
    <lineage>
        <taxon>Eukaryota</taxon>
        <taxon>Fungi</taxon>
        <taxon>Dikarya</taxon>
        <taxon>Basidiomycota</taxon>
        <taxon>Agaricomycotina</taxon>
        <taxon>Agaricomycetes</taxon>
        <taxon>Agaricomycetidae</taxon>
        <taxon>Agaricales</taxon>
        <taxon>Marasmiineae</taxon>
        <taxon>Mycenaceae</taxon>
        <taxon>Mycena</taxon>
    </lineage>
</organism>
<reference evidence="1" key="1">
    <citation type="submission" date="2020-05" db="EMBL/GenBank/DDBJ databases">
        <title>Mycena genomes resolve the evolution of fungal bioluminescence.</title>
        <authorList>
            <person name="Tsai I.J."/>
        </authorList>
    </citation>
    <scope>NUCLEOTIDE SEQUENCE</scope>
    <source>
        <strain evidence="1">160909Yilan</strain>
    </source>
</reference>
<evidence type="ECO:0000313" key="2">
    <source>
        <dbReference type="Proteomes" id="UP000623467"/>
    </source>
</evidence>
<name>A0A8H7D9G8_9AGAR</name>
<evidence type="ECO:0000313" key="1">
    <source>
        <dbReference type="EMBL" id="KAF7364482.1"/>
    </source>
</evidence>
<accession>A0A8H7D9G8</accession>
<keyword evidence="2" id="KW-1185">Reference proteome</keyword>
<proteinExistence type="predicted"/>